<organism evidence="2 3">
    <name type="scientific">Lactobacillus helsingborgensis</name>
    <dbReference type="NCBI Taxonomy" id="1218494"/>
    <lineage>
        <taxon>Bacteria</taxon>
        <taxon>Bacillati</taxon>
        <taxon>Bacillota</taxon>
        <taxon>Bacilli</taxon>
        <taxon>Lactobacillales</taxon>
        <taxon>Lactobacillaceae</taxon>
        <taxon>Lactobacillus</taxon>
    </lineage>
</organism>
<gene>
    <name evidence="2" type="ORF">LDX53_08955</name>
</gene>
<keyword evidence="1" id="KW-0472">Membrane</keyword>
<dbReference type="EMBL" id="CP084390">
    <property type="protein sequence ID" value="UZX30605.1"/>
    <property type="molecule type" value="Genomic_DNA"/>
</dbReference>
<reference evidence="2" key="1">
    <citation type="submission" date="2021-09" db="EMBL/GenBank/DDBJ databases">
        <title>Lactobacillus species from Apis mellifera, Switzerland.</title>
        <authorList>
            <person name="Pfister J."/>
            <person name="Brown A."/>
            <person name="Neumann P."/>
            <person name="Collaud A."/>
            <person name="Retschnig G."/>
            <person name="Perreten V."/>
        </authorList>
    </citation>
    <scope>NUCLEOTIDE SEQUENCE</scope>
    <source>
        <strain evidence="2">IBH002</strain>
        <plasmid evidence="2">pIBH002-1</plasmid>
    </source>
</reference>
<feature type="transmembrane region" description="Helical" evidence="1">
    <location>
        <begin position="51"/>
        <end position="73"/>
    </location>
</feature>
<evidence type="ECO:0000313" key="2">
    <source>
        <dbReference type="EMBL" id="UZX30605.1"/>
    </source>
</evidence>
<geneLocation type="plasmid" evidence="2 3">
    <name>pIBH002-1</name>
</geneLocation>
<keyword evidence="1" id="KW-0812">Transmembrane</keyword>
<protein>
    <submittedName>
        <fullName evidence="2">Uncharacterized protein</fullName>
    </submittedName>
</protein>
<sequence>MLWIIFLLAILFAGMEYGGHVISKIFVPAAIVIIAVPPIIYYLIFKNFTALTTVSITLGIVQVIVLLGLYFVMRKIVVNSK</sequence>
<feature type="transmembrane region" description="Helical" evidence="1">
    <location>
        <begin position="28"/>
        <end position="44"/>
    </location>
</feature>
<dbReference type="AlphaFoldDB" id="A0AA47GHP9"/>
<keyword evidence="1" id="KW-1133">Transmembrane helix</keyword>
<keyword evidence="2" id="KW-0614">Plasmid</keyword>
<evidence type="ECO:0000256" key="1">
    <source>
        <dbReference type="SAM" id="Phobius"/>
    </source>
</evidence>
<evidence type="ECO:0000313" key="3">
    <source>
        <dbReference type="Proteomes" id="UP001164557"/>
    </source>
</evidence>
<dbReference type="RefSeq" id="WP_046325821.1">
    <property type="nucleotide sequence ID" value="NZ_CP084390.1"/>
</dbReference>
<keyword evidence="3" id="KW-1185">Reference proteome</keyword>
<name>A0AA47GHP9_9LACO</name>
<dbReference type="Proteomes" id="UP001164557">
    <property type="component" value="Plasmid pIBH002-1"/>
</dbReference>
<proteinExistence type="predicted"/>
<accession>A0AA47GHP9</accession>